<evidence type="ECO:0000256" key="2">
    <source>
        <dbReference type="SAM" id="Phobius"/>
    </source>
</evidence>
<sequence>MSPLQDRNDEGGPFEVVEKRAPIQTIIVDSEEFDRITKNGVGPANPAAIANTIEQATTLSTVPRAKSISSPQSIVEATPSLTVKTPESKPALPISEPVTKAIVTPGFTQSITSLHSYPTSKQSIRQGTPTTTIVHQTQTSAHSKPENQPHNNVAGIVIGLVAAGVTSAIVLLVGLFFFCRYRRRRELTKGEEGGAGRKSGVFVRGAKRSASQNSAESKRKLLARTTTRERSDGCSEDEHWKPDEKVHYPPYQHIPRNLGSDLAPNSDQCDHTTRAVSPSSADIPLPELPSRPLTTEVGNPALRHRPSLPIELRPPSTSRPIVGLTRPQTAYGNSGPGRYSMAPPTQNGLSVRRSSTKTYKKAQTPNGSPRGRAYTLDTIESPERLAPLARNTDMFSSSRSPSRSPTPGLSRRASTSSQKYSIFPKGERRGSLDVPVAGNSGNGKASGLHTPRLSGANTPRVGISRASSSRSLREDASGIPKLWTNGAESPKASPTRARAEGESGPPPDHEALPALPISRQSRKLQITIPESPIDGTMRSISTTNSSILDTFKRSSGPLPLPEKSPLRPTSPGYSMKSSSPSLTRDSSPCPTEDYNSDATEPGAPGKMRRRNTGYKSNLPTPGSPPPALPAFPTPTIALIQEDLQDNDVDEIMTDESRSRNTVSLGTWSQITSGANTNKGSRPHSYSTNTTLSMLSLGMKEKANMRFSASPVFDGYDSGKIAASSRHSYLPKSDPQATNQSPEQAVDSFFQATQDATDNARLSLEDIEYTEPQLARCISITSTSGSCRTTIEFKSSAESLHSRMLSRSTIRTTDMHLEDIDLGTCTDIEDVTATLSRSDSTASGYRSYRGRPSHLRNATDSIDVDMTNSAISSTYSPTLSMYNFYSSGSARFSTTVGPPSTRSPIAARRNSIVPNITIPQPQLYTHPNAQLEVNDVEELEFTPGSTNAAGGSLTSATSPASFTTANSSEASYSPPLDAHIRAPIPLNEAVPIPTPQIYSSSQEDLSQMNMPPALRRQGSYPGFSPNKSHGDLNSALSLATGPILLGKPSLNSLAVNSLFGRSMSVGTLSTLDKSSYRDLDIDKSISTGLSESSDESANNINIEGIASDAGDSDSGSIVEKRRSRSLDNIPTLKRKRSTIVKDVRGRSRERRLV</sequence>
<protein>
    <submittedName>
        <fullName evidence="3">Uncharacterized protein</fullName>
    </submittedName>
</protein>
<feature type="compositionally biased region" description="Basic and acidic residues" evidence="1">
    <location>
        <begin position="226"/>
        <end position="247"/>
    </location>
</feature>
<dbReference type="Proteomes" id="UP001313282">
    <property type="component" value="Unassembled WGS sequence"/>
</dbReference>
<evidence type="ECO:0000256" key="1">
    <source>
        <dbReference type="SAM" id="MobiDB-lite"/>
    </source>
</evidence>
<feature type="transmembrane region" description="Helical" evidence="2">
    <location>
        <begin position="153"/>
        <end position="179"/>
    </location>
</feature>
<feature type="compositionally biased region" description="Low complexity" evidence="1">
    <location>
        <begin position="569"/>
        <end position="587"/>
    </location>
</feature>
<feature type="compositionally biased region" description="Basic and acidic residues" evidence="1">
    <location>
        <begin position="497"/>
        <end position="511"/>
    </location>
</feature>
<keyword evidence="4" id="KW-1185">Reference proteome</keyword>
<gene>
    <name evidence="3" type="ORF">TWF718_001170</name>
</gene>
<proteinExistence type="predicted"/>
<feature type="compositionally biased region" description="Low complexity" evidence="1">
    <location>
        <begin position="951"/>
        <end position="967"/>
    </location>
</feature>
<reference evidence="3 4" key="1">
    <citation type="submission" date="2019-10" db="EMBL/GenBank/DDBJ databases">
        <authorList>
            <person name="Palmer J.M."/>
        </authorList>
    </citation>
    <scope>NUCLEOTIDE SEQUENCE [LARGE SCALE GENOMIC DNA]</scope>
    <source>
        <strain evidence="3 4">TWF718</strain>
    </source>
</reference>
<dbReference type="AlphaFoldDB" id="A0AAN8P2A4"/>
<feature type="compositionally biased region" description="Polar residues" evidence="1">
    <location>
        <begin position="343"/>
        <end position="353"/>
    </location>
</feature>
<feature type="compositionally biased region" description="Low complexity" evidence="1">
    <location>
        <begin position="396"/>
        <end position="412"/>
    </location>
</feature>
<keyword evidence="2" id="KW-0812">Transmembrane</keyword>
<feature type="compositionally biased region" description="Polar residues" evidence="1">
    <location>
        <begin position="140"/>
        <end position="149"/>
    </location>
</feature>
<name>A0AAN8P2A4_9PEZI</name>
<feature type="region of interest" description="Disordered" evidence="1">
    <location>
        <begin position="549"/>
        <end position="626"/>
    </location>
</feature>
<feature type="region of interest" description="Disordered" evidence="1">
    <location>
        <begin position="188"/>
        <end position="523"/>
    </location>
</feature>
<keyword evidence="2" id="KW-0472">Membrane</keyword>
<comment type="caution">
    <text evidence="3">The sequence shown here is derived from an EMBL/GenBank/DDBJ whole genome shotgun (WGS) entry which is preliminary data.</text>
</comment>
<feature type="region of interest" description="Disordered" evidence="1">
    <location>
        <begin position="118"/>
        <end position="149"/>
    </location>
</feature>
<feature type="region of interest" description="Disordered" evidence="1">
    <location>
        <begin position="941"/>
        <end position="975"/>
    </location>
</feature>
<evidence type="ECO:0000313" key="3">
    <source>
        <dbReference type="EMBL" id="KAK6356830.1"/>
    </source>
</evidence>
<evidence type="ECO:0000313" key="4">
    <source>
        <dbReference type="Proteomes" id="UP001313282"/>
    </source>
</evidence>
<accession>A0AAN8P2A4</accession>
<dbReference type="EMBL" id="JAVHNR010000001">
    <property type="protein sequence ID" value="KAK6356830.1"/>
    <property type="molecule type" value="Genomic_DNA"/>
</dbReference>
<feature type="compositionally biased region" description="Low complexity" evidence="1">
    <location>
        <begin position="126"/>
        <end position="139"/>
    </location>
</feature>
<organism evidence="3 4">
    <name type="scientific">Orbilia javanica</name>
    <dbReference type="NCBI Taxonomy" id="47235"/>
    <lineage>
        <taxon>Eukaryota</taxon>
        <taxon>Fungi</taxon>
        <taxon>Dikarya</taxon>
        <taxon>Ascomycota</taxon>
        <taxon>Pezizomycotina</taxon>
        <taxon>Orbiliomycetes</taxon>
        <taxon>Orbiliales</taxon>
        <taxon>Orbiliaceae</taxon>
        <taxon>Orbilia</taxon>
    </lineage>
</organism>
<keyword evidence="2" id="KW-1133">Transmembrane helix</keyword>